<keyword evidence="1" id="KW-0812">Transmembrane</keyword>
<keyword evidence="1" id="KW-1133">Transmembrane helix</keyword>
<evidence type="ECO:0000256" key="1">
    <source>
        <dbReference type="SAM" id="Phobius"/>
    </source>
</evidence>
<name>A0AA39Z7Q9_9PEZI</name>
<keyword evidence="3" id="KW-1185">Reference proteome</keyword>
<proteinExistence type="predicted"/>
<keyword evidence="1" id="KW-0472">Membrane</keyword>
<sequence>MAYIASRWSTASFKYLRDSLSAAVVCLPACLHLYGPAISPPFPRPQGREGPRSGRYSLRMTPHFVVPSSPLATLYFLSLFVLV</sequence>
<feature type="transmembrane region" description="Helical" evidence="1">
    <location>
        <begin position="20"/>
        <end position="42"/>
    </location>
</feature>
<reference evidence="2" key="1">
    <citation type="submission" date="2023-06" db="EMBL/GenBank/DDBJ databases">
        <title>Genome-scale phylogeny and comparative genomics of the fungal order Sordariales.</title>
        <authorList>
            <consortium name="Lawrence Berkeley National Laboratory"/>
            <person name="Hensen N."/>
            <person name="Bonometti L."/>
            <person name="Westerberg I."/>
            <person name="Brannstrom I.O."/>
            <person name="Guillou S."/>
            <person name="Cros-Aarteil S."/>
            <person name="Calhoun S."/>
            <person name="Haridas S."/>
            <person name="Kuo A."/>
            <person name="Mondo S."/>
            <person name="Pangilinan J."/>
            <person name="Riley R."/>
            <person name="Labutti K."/>
            <person name="Andreopoulos B."/>
            <person name="Lipzen A."/>
            <person name="Chen C."/>
            <person name="Yanf M."/>
            <person name="Daum C."/>
            <person name="Ng V."/>
            <person name="Clum A."/>
            <person name="Steindorff A."/>
            <person name="Ohm R."/>
            <person name="Martin F."/>
            <person name="Silar P."/>
            <person name="Natvig D."/>
            <person name="Lalanne C."/>
            <person name="Gautier V."/>
            <person name="Ament-Velasquez S.L."/>
            <person name="Kruys A."/>
            <person name="Hutchinson M.I."/>
            <person name="Powell A.J."/>
            <person name="Barry K."/>
            <person name="Miller A.N."/>
            <person name="Grigoriev I.V."/>
            <person name="Debuchy R."/>
            <person name="Gladieux P."/>
            <person name="Thoren M.H."/>
            <person name="Johannesson H."/>
        </authorList>
    </citation>
    <scope>NUCLEOTIDE SEQUENCE</scope>
    <source>
        <strain evidence="2">CBS 307.81</strain>
    </source>
</reference>
<protein>
    <submittedName>
        <fullName evidence="2">Uncharacterized protein</fullName>
    </submittedName>
</protein>
<accession>A0AA39Z7Q9</accession>
<dbReference type="Proteomes" id="UP001174997">
    <property type="component" value="Unassembled WGS sequence"/>
</dbReference>
<evidence type="ECO:0000313" key="3">
    <source>
        <dbReference type="Proteomes" id="UP001174997"/>
    </source>
</evidence>
<dbReference type="AlphaFoldDB" id="A0AA39Z7Q9"/>
<comment type="caution">
    <text evidence="2">The sequence shown here is derived from an EMBL/GenBank/DDBJ whole genome shotgun (WGS) entry which is preliminary data.</text>
</comment>
<organism evidence="2 3">
    <name type="scientific">Cercophora samala</name>
    <dbReference type="NCBI Taxonomy" id="330535"/>
    <lineage>
        <taxon>Eukaryota</taxon>
        <taxon>Fungi</taxon>
        <taxon>Dikarya</taxon>
        <taxon>Ascomycota</taxon>
        <taxon>Pezizomycotina</taxon>
        <taxon>Sordariomycetes</taxon>
        <taxon>Sordariomycetidae</taxon>
        <taxon>Sordariales</taxon>
        <taxon>Lasiosphaeriaceae</taxon>
        <taxon>Cercophora</taxon>
    </lineage>
</organism>
<feature type="transmembrane region" description="Helical" evidence="1">
    <location>
        <begin position="63"/>
        <end position="82"/>
    </location>
</feature>
<evidence type="ECO:0000313" key="2">
    <source>
        <dbReference type="EMBL" id="KAK0665796.1"/>
    </source>
</evidence>
<gene>
    <name evidence="2" type="ORF">QBC41DRAFT_327268</name>
</gene>
<dbReference type="EMBL" id="JAULSY010000102">
    <property type="protein sequence ID" value="KAK0665796.1"/>
    <property type="molecule type" value="Genomic_DNA"/>
</dbReference>